<reference evidence="1 2" key="1">
    <citation type="submission" date="2019-03" db="EMBL/GenBank/DDBJ databases">
        <title>Genomic Encyclopedia of Type Strains, Phase IV (KMG-IV): sequencing the most valuable type-strain genomes for metagenomic binning, comparative biology and taxonomic classification.</title>
        <authorList>
            <person name="Goeker M."/>
        </authorList>
    </citation>
    <scope>NUCLEOTIDE SEQUENCE [LARGE SCALE GENOMIC DNA]</scope>
    <source>
        <strain evidence="1 2">DSM 20467</strain>
    </source>
</reference>
<dbReference type="AlphaFoldDB" id="A0A4R3KG88"/>
<protein>
    <submittedName>
        <fullName evidence="1">Uncharacterized protein</fullName>
    </submittedName>
</protein>
<comment type="caution">
    <text evidence="1">The sequence shown here is derived from an EMBL/GenBank/DDBJ whole genome shotgun (WGS) entry which is preliminary data.</text>
</comment>
<gene>
    <name evidence="1" type="ORF">EDC37_101201</name>
</gene>
<evidence type="ECO:0000313" key="2">
    <source>
        <dbReference type="Proteomes" id="UP000295188"/>
    </source>
</evidence>
<proteinExistence type="predicted"/>
<dbReference type="Proteomes" id="UP000295188">
    <property type="component" value="Unassembled WGS sequence"/>
</dbReference>
<evidence type="ECO:0000313" key="1">
    <source>
        <dbReference type="EMBL" id="TCS82029.1"/>
    </source>
</evidence>
<accession>A0A4R3KG88</accession>
<keyword evidence="2" id="KW-1185">Reference proteome</keyword>
<organism evidence="1 2">
    <name type="scientific">Pectinatus cerevisiiphilus</name>
    <dbReference type="NCBI Taxonomy" id="86956"/>
    <lineage>
        <taxon>Bacteria</taxon>
        <taxon>Bacillati</taxon>
        <taxon>Bacillota</taxon>
        <taxon>Negativicutes</taxon>
        <taxon>Selenomonadales</taxon>
        <taxon>Selenomonadaceae</taxon>
        <taxon>Pectinatus</taxon>
    </lineage>
</organism>
<dbReference type="RefSeq" id="WP_132546993.1">
    <property type="nucleotide sequence ID" value="NZ_SMAA01000001.1"/>
</dbReference>
<name>A0A4R3KG88_9FIRM</name>
<sequence>MWDSIFSSISHITLNDGNTYVYTKKDIETGMYNSIFQLFPKTMQSDGTKVDFAGKSYIITTDYSNNGGVTKIYIKMENPAWAKAQLMTCGYSHTSYKLFEDIINGSLGEKHVVPKPPLPYLVSRVEPGIIMDRTCLDWLSPFARCIAWMALDPRNYHHFITAK</sequence>
<dbReference type="EMBL" id="SMAA01000001">
    <property type="protein sequence ID" value="TCS82029.1"/>
    <property type="molecule type" value="Genomic_DNA"/>
</dbReference>